<gene>
    <name evidence="4" type="ORF">CHM34_02930</name>
</gene>
<keyword evidence="1" id="KW-0175">Coiled coil</keyword>
<accession>A0A235B8Y7</accession>
<dbReference type="Pfam" id="PF13408">
    <property type="entry name" value="Zn_ribbon_recom"/>
    <property type="match status" value="1"/>
</dbReference>
<dbReference type="SUPFAM" id="SSF53041">
    <property type="entry name" value="Resolvase-like"/>
    <property type="match status" value="1"/>
</dbReference>
<organism evidence="4 5">
    <name type="scientific">Paludifilum halophilum</name>
    <dbReference type="NCBI Taxonomy" id="1642702"/>
    <lineage>
        <taxon>Bacteria</taxon>
        <taxon>Bacillati</taxon>
        <taxon>Bacillota</taxon>
        <taxon>Bacilli</taxon>
        <taxon>Bacillales</taxon>
        <taxon>Thermoactinomycetaceae</taxon>
        <taxon>Paludifilum</taxon>
    </lineage>
</organism>
<dbReference type="InterPro" id="IPR006119">
    <property type="entry name" value="Resolv_N"/>
</dbReference>
<dbReference type="PANTHER" id="PTHR30461:SF23">
    <property type="entry name" value="DNA RECOMBINASE-RELATED"/>
    <property type="match status" value="1"/>
</dbReference>
<dbReference type="PROSITE" id="PS51737">
    <property type="entry name" value="RECOMBINASE_DNA_BIND"/>
    <property type="match status" value="1"/>
</dbReference>
<dbReference type="Pfam" id="PF07508">
    <property type="entry name" value="Recombinase"/>
    <property type="match status" value="1"/>
</dbReference>
<dbReference type="Gene3D" id="3.40.50.1390">
    <property type="entry name" value="Resolvase, N-terminal catalytic domain"/>
    <property type="match status" value="1"/>
</dbReference>
<sequence length="513" mass="60238">MERVCMYLRKSRADVEAEARGEGETLAKHKKALLAVAKQQDLNVIQIRQEIVSGESLIHRSEMMELLKEVEAGRYDAVLVMDMDRLGRGNMREQGIILETFQKSGTKIITPRKVYNLRDEWDEEYSEFEAFMARKELKVITRRLQGGRVRSVEEGNYIATRPPYGYQIIEDNKGRYLVPDPDQGPVVKMIFQWYTHEDPGERMGANKIANELNRLGYRSYTGKLWTAPSVLTIIKNAVYAGRIQWKKKEYSKSSTPLKRRESKTRSQDEWIDVKGKHEPLVTMDMYLKAQDILKRKYHIPYQLENGVTNPLAGLIRCNMCGSSMVYRPYTKQPAHLKCYNRHCENRSTRFSYVEERLIDVLDQWLREYRLEWDTNQRPDQSMDTIELKEAALRTQKQELKNLETQRGRLHDLLERGIYDEETFLERSQQIANRIHEVREALKTTNQELEKEKARAKAQVDIIPKVEHVLGLYPQLQDPKQKNTLLKSVLDYAVYRKEKHQRGDEFTLTVHPKL</sequence>
<proteinExistence type="predicted"/>
<evidence type="ECO:0000259" key="3">
    <source>
        <dbReference type="PROSITE" id="PS51737"/>
    </source>
</evidence>
<dbReference type="PANTHER" id="PTHR30461">
    <property type="entry name" value="DNA-INVERTASE FROM LAMBDOID PROPHAGE"/>
    <property type="match status" value="1"/>
</dbReference>
<reference evidence="4 5" key="1">
    <citation type="submission" date="2017-07" db="EMBL/GenBank/DDBJ databases">
        <title>The genome sequence of Paludifilum halophilum highlights mechanisms for microbial adaptation to high salt environemnts.</title>
        <authorList>
            <person name="Belbahri L."/>
        </authorList>
    </citation>
    <scope>NUCLEOTIDE SEQUENCE [LARGE SCALE GENOMIC DNA]</scope>
    <source>
        <strain evidence="4 5">DSM 102817</strain>
    </source>
</reference>
<dbReference type="RefSeq" id="WP_094263116.1">
    <property type="nucleotide sequence ID" value="NZ_NOWF01000002.1"/>
</dbReference>
<dbReference type="InterPro" id="IPR025827">
    <property type="entry name" value="Zn_ribbon_recom_dom"/>
</dbReference>
<evidence type="ECO:0000259" key="2">
    <source>
        <dbReference type="PROSITE" id="PS51736"/>
    </source>
</evidence>
<dbReference type="InterPro" id="IPR036162">
    <property type="entry name" value="Resolvase-like_N_sf"/>
</dbReference>
<evidence type="ECO:0000256" key="1">
    <source>
        <dbReference type="SAM" id="Coils"/>
    </source>
</evidence>
<keyword evidence="5" id="KW-1185">Reference proteome</keyword>
<dbReference type="Pfam" id="PF00239">
    <property type="entry name" value="Resolvase"/>
    <property type="match status" value="1"/>
</dbReference>
<feature type="coiled-coil region" evidence="1">
    <location>
        <begin position="382"/>
        <end position="458"/>
    </location>
</feature>
<feature type="domain" description="Resolvase/invertase-type recombinase catalytic" evidence="2">
    <location>
        <begin position="3"/>
        <end position="155"/>
    </location>
</feature>
<comment type="caution">
    <text evidence="4">The sequence shown here is derived from an EMBL/GenBank/DDBJ whole genome shotgun (WGS) entry which is preliminary data.</text>
</comment>
<dbReference type="GO" id="GO:0000150">
    <property type="term" value="F:DNA strand exchange activity"/>
    <property type="evidence" value="ECO:0007669"/>
    <property type="project" value="InterPro"/>
</dbReference>
<dbReference type="OrthoDB" id="65783at2"/>
<dbReference type="Gene3D" id="3.90.1750.20">
    <property type="entry name" value="Putative Large Serine Recombinase, Chain B, Domain 2"/>
    <property type="match status" value="1"/>
</dbReference>
<dbReference type="PROSITE" id="PS51736">
    <property type="entry name" value="RECOMBINASES_3"/>
    <property type="match status" value="1"/>
</dbReference>
<dbReference type="CDD" id="cd00338">
    <property type="entry name" value="Ser_Recombinase"/>
    <property type="match status" value="1"/>
</dbReference>
<dbReference type="AlphaFoldDB" id="A0A235B8Y7"/>
<dbReference type="InterPro" id="IPR011109">
    <property type="entry name" value="DNA_bind_recombinase_dom"/>
</dbReference>
<evidence type="ECO:0000313" key="5">
    <source>
        <dbReference type="Proteomes" id="UP000215459"/>
    </source>
</evidence>
<dbReference type="GO" id="GO:0003677">
    <property type="term" value="F:DNA binding"/>
    <property type="evidence" value="ECO:0007669"/>
    <property type="project" value="InterPro"/>
</dbReference>
<dbReference type="EMBL" id="NOWF01000002">
    <property type="protein sequence ID" value="OYD08768.1"/>
    <property type="molecule type" value="Genomic_DNA"/>
</dbReference>
<name>A0A235B8Y7_9BACL</name>
<dbReference type="SMART" id="SM00857">
    <property type="entry name" value="Resolvase"/>
    <property type="match status" value="1"/>
</dbReference>
<evidence type="ECO:0000313" key="4">
    <source>
        <dbReference type="EMBL" id="OYD08768.1"/>
    </source>
</evidence>
<protein>
    <submittedName>
        <fullName evidence="4">Recombinase family protein</fullName>
    </submittedName>
</protein>
<dbReference type="InterPro" id="IPR050639">
    <property type="entry name" value="SSR_resolvase"/>
</dbReference>
<dbReference type="InterPro" id="IPR038109">
    <property type="entry name" value="DNA_bind_recomb_sf"/>
</dbReference>
<feature type="domain" description="Recombinase" evidence="3">
    <location>
        <begin position="163"/>
        <end position="299"/>
    </location>
</feature>
<dbReference type="Proteomes" id="UP000215459">
    <property type="component" value="Unassembled WGS sequence"/>
</dbReference>